<evidence type="ECO:0000256" key="1">
    <source>
        <dbReference type="SAM" id="MobiDB-lite"/>
    </source>
</evidence>
<dbReference type="Pfam" id="PF25473">
    <property type="entry name" value="MXRA7_helical"/>
    <property type="match status" value="1"/>
</dbReference>
<feature type="transmembrane region" description="Helical" evidence="2">
    <location>
        <begin position="12"/>
        <end position="32"/>
    </location>
</feature>
<organism evidence="6">
    <name type="scientific">Hydatigena taeniaeformis</name>
    <name type="common">Feline tapeworm</name>
    <name type="synonym">Taenia taeniaeformis</name>
    <dbReference type="NCBI Taxonomy" id="6205"/>
    <lineage>
        <taxon>Eukaryota</taxon>
        <taxon>Metazoa</taxon>
        <taxon>Spiralia</taxon>
        <taxon>Lophotrochozoa</taxon>
        <taxon>Platyhelminthes</taxon>
        <taxon>Cestoda</taxon>
        <taxon>Eucestoda</taxon>
        <taxon>Cyclophyllidea</taxon>
        <taxon>Taeniidae</taxon>
        <taxon>Hydatigera</taxon>
    </lineage>
</organism>
<evidence type="ECO:0000259" key="3">
    <source>
        <dbReference type="Pfam" id="PF25473"/>
    </source>
</evidence>
<dbReference type="PANTHER" id="PTHR21845:SF2">
    <property type="entry name" value="MATRIX-REMODELING-ASSOCIATED PROTEIN 7"/>
    <property type="match status" value="1"/>
</dbReference>
<sequence>MEASQFEASFAIYAGLTIFVGICGMIASRYLLKRGVAPQRETSFHSGGSPNASIRKSKLTSVPSKTKNFKRGELLNHLPSRVKQLHEVQQMAELTAKEREAEIRARCDQLAAILEVMRQQPEHFGEVSQADISAQLSDFYSTITAPVASP</sequence>
<dbReference type="InterPro" id="IPR026622">
    <property type="entry name" value="Mxra7"/>
</dbReference>
<dbReference type="OrthoDB" id="6255294at2759"/>
<feature type="region of interest" description="Disordered" evidence="1">
    <location>
        <begin position="40"/>
        <end position="62"/>
    </location>
</feature>
<proteinExistence type="predicted"/>
<dbReference type="EMBL" id="UYWX01020349">
    <property type="protein sequence ID" value="VDM31496.1"/>
    <property type="molecule type" value="Genomic_DNA"/>
</dbReference>
<evidence type="ECO:0000313" key="6">
    <source>
        <dbReference type="WBParaSite" id="TTAC_0000717401-mRNA-1"/>
    </source>
</evidence>
<evidence type="ECO:0000313" key="5">
    <source>
        <dbReference type="Proteomes" id="UP000274429"/>
    </source>
</evidence>
<dbReference type="InterPro" id="IPR057534">
    <property type="entry name" value="MXRA7_helical"/>
</dbReference>
<protein>
    <submittedName>
        <fullName evidence="6">BHLH domain-containing protein</fullName>
    </submittedName>
</protein>
<keyword evidence="2" id="KW-0812">Transmembrane</keyword>
<gene>
    <name evidence="4" type="ORF">TTAC_LOCUS7159</name>
</gene>
<dbReference type="AlphaFoldDB" id="A0A0R3X1R6"/>
<feature type="domain" description="Matrix-remodeling-associated protein 7 helical" evidence="3">
    <location>
        <begin position="80"/>
        <end position="140"/>
    </location>
</feature>
<name>A0A0R3X1R6_HYDTA</name>
<dbReference type="Proteomes" id="UP000274429">
    <property type="component" value="Unassembled WGS sequence"/>
</dbReference>
<evidence type="ECO:0000313" key="4">
    <source>
        <dbReference type="EMBL" id="VDM31496.1"/>
    </source>
</evidence>
<dbReference type="WBParaSite" id="TTAC_0000717401-mRNA-1">
    <property type="protein sequence ID" value="TTAC_0000717401-mRNA-1"/>
    <property type="gene ID" value="TTAC_0000717401"/>
</dbReference>
<reference evidence="4 5" key="2">
    <citation type="submission" date="2018-11" db="EMBL/GenBank/DDBJ databases">
        <authorList>
            <consortium name="Pathogen Informatics"/>
        </authorList>
    </citation>
    <scope>NUCLEOTIDE SEQUENCE [LARGE SCALE GENOMIC DNA]</scope>
</reference>
<dbReference type="PANTHER" id="PTHR21845">
    <property type="entry name" value="TRANSMEMBRANE ANCHOR PROTEIN 1"/>
    <property type="match status" value="1"/>
</dbReference>
<accession>A0A0R3X1R6</accession>
<reference evidence="6" key="1">
    <citation type="submission" date="2017-02" db="UniProtKB">
        <authorList>
            <consortium name="WormBaseParasite"/>
        </authorList>
    </citation>
    <scope>IDENTIFICATION</scope>
</reference>
<keyword evidence="5" id="KW-1185">Reference proteome</keyword>
<keyword evidence="2" id="KW-0472">Membrane</keyword>
<evidence type="ECO:0000256" key="2">
    <source>
        <dbReference type="SAM" id="Phobius"/>
    </source>
</evidence>
<keyword evidence="2" id="KW-1133">Transmembrane helix</keyword>